<comment type="similarity">
    <text evidence="2">Belongs to the complex I 51 kDa subunit family.</text>
</comment>
<dbReference type="CDD" id="cd02980">
    <property type="entry name" value="TRX_Fd_family"/>
    <property type="match status" value="1"/>
</dbReference>
<evidence type="ECO:0000313" key="11">
    <source>
        <dbReference type="EMBL" id="TQV72290.1"/>
    </source>
</evidence>
<dbReference type="PANTHER" id="PTHR43578:SF3">
    <property type="entry name" value="NADH-QUINONE OXIDOREDUCTASE SUBUNIT F"/>
    <property type="match status" value="1"/>
</dbReference>
<keyword evidence="6" id="KW-0408">Iron</keyword>
<evidence type="ECO:0000256" key="4">
    <source>
        <dbReference type="ARBA" id="ARBA00022485"/>
    </source>
</evidence>
<dbReference type="Gene3D" id="3.10.20.600">
    <property type="match status" value="1"/>
</dbReference>
<keyword evidence="4" id="KW-0004">4Fe-4S</keyword>
<dbReference type="Gene3D" id="3.40.50.11540">
    <property type="entry name" value="NADH-ubiquinone oxidoreductase 51kDa subunit"/>
    <property type="match status" value="1"/>
</dbReference>
<dbReference type="InterPro" id="IPR019575">
    <property type="entry name" value="Nuop51_4Fe4S-bd"/>
</dbReference>
<dbReference type="SMART" id="SM00928">
    <property type="entry name" value="NADH_4Fe-4S"/>
    <property type="match status" value="1"/>
</dbReference>
<dbReference type="SUPFAM" id="SSF142019">
    <property type="entry name" value="Nqo1 FMN-binding domain-like"/>
    <property type="match status" value="1"/>
</dbReference>
<gene>
    <name evidence="11" type="ORF">FLL45_18915</name>
</gene>
<evidence type="ECO:0000256" key="3">
    <source>
        <dbReference type="ARBA" id="ARBA00019901"/>
    </source>
</evidence>
<dbReference type="InterPro" id="IPR036249">
    <property type="entry name" value="Thioredoxin-like_sf"/>
</dbReference>
<name>A0A545T4X7_9GAMM</name>
<dbReference type="InterPro" id="IPR037207">
    <property type="entry name" value="Nuop51_4Fe4S-bd_sf"/>
</dbReference>
<dbReference type="GO" id="GO:0051539">
    <property type="term" value="F:4 iron, 4 sulfur cluster binding"/>
    <property type="evidence" value="ECO:0007669"/>
    <property type="project" value="UniProtKB-KW"/>
</dbReference>
<evidence type="ECO:0000256" key="7">
    <source>
        <dbReference type="ARBA" id="ARBA00023014"/>
    </source>
</evidence>
<keyword evidence="7" id="KW-0411">Iron-sulfur</keyword>
<comment type="caution">
    <text evidence="11">The sequence shown here is derived from an EMBL/GenBank/DDBJ whole genome shotgun (WGS) entry which is preliminary data.</text>
</comment>
<dbReference type="Proteomes" id="UP000317839">
    <property type="component" value="Unassembled WGS sequence"/>
</dbReference>
<reference evidence="11 12" key="1">
    <citation type="submission" date="2019-06" db="EMBL/GenBank/DDBJ databases">
        <title>Draft genome of Aliikangiella marina GYP-15.</title>
        <authorList>
            <person name="Wang G."/>
        </authorList>
    </citation>
    <scope>NUCLEOTIDE SEQUENCE [LARGE SCALE GENOMIC DNA]</scope>
    <source>
        <strain evidence="11 12">GYP-15</strain>
    </source>
</reference>
<evidence type="ECO:0000256" key="9">
    <source>
        <dbReference type="ARBA" id="ARBA00032787"/>
    </source>
</evidence>
<evidence type="ECO:0000256" key="5">
    <source>
        <dbReference type="ARBA" id="ARBA00022723"/>
    </source>
</evidence>
<dbReference type="Gene3D" id="1.20.1440.230">
    <property type="entry name" value="NADH-ubiquinone oxidoreductase 51kDa subunit, iron-sulphur binding domain"/>
    <property type="match status" value="1"/>
</dbReference>
<dbReference type="InterPro" id="IPR001949">
    <property type="entry name" value="NADH-UbQ_OxRdtase_51kDa_CS"/>
</dbReference>
<dbReference type="SUPFAM" id="SSF52833">
    <property type="entry name" value="Thioredoxin-like"/>
    <property type="match status" value="1"/>
</dbReference>
<protein>
    <recommendedName>
        <fullName evidence="3">NADH-quinone oxidoreductase subunit F</fullName>
    </recommendedName>
    <alternativeName>
        <fullName evidence="8">NADH dehydrogenase I subunit F</fullName>
    </alternativeName>
    <alternativeName>
        <fullName evidence="9">NDH-1 subunit F</fullName>
    </alternativeName>
</protein>
<dbReference type="PROSITE" id="PS00645">
    <property type="entry name" value="COMPLEX1_51K_2"/>
    <property type="match status" value="1"/>
</dbReference>
<accession>A0A545T4X7</accession>
<comment type="cofactor">
    <cofactor evidence="1">
        <name>FMN</name>
        <dbReference type="ChEBI" id="CHEBI:58210"/>
    </cofactor>
</comment>
<dbReference type="PANTHER" id="PTHR43578">
    <property type="entry name" value="NADH-QUINONE OXIDOREDUCTASE SUBUNIT F"/>
    <property type="match status" value="1"/>
</dbReference>
<dbReference type="InterPro" id="IPR037225">
    <property type="entry name" value="Nuo51_FMN-bd_sf"/>
</dbReference>
<dbReference type="AlphaFoldDB" id="A0A545T4X7"/>
<evidence type="ECO:0000256" key="6">
    <source>
        <dbReference type="ARBA" id="ARBA00023004"/>
    </source>
</evidence>
<dbReference type="GO" id="GO:0010181">
    <property type="term" value="F:FMN binding"/>
    <property type="evidence" value="ECO:0007669"/>
    <property type="project" value="InterPro"/>
</dbReference>
<dbReference type="OrthoDB" id="9805533at2"/>
<evidence type="ECO:0000256" key="8">
    <source>
        <dbReference type="ARBA" id="ARBA00031578"/>
    </source>
</evidence>
<evidence type="ECO:0000256" key="2">
    <source>
        <dbReference type="ARBA" id="ARBA00007523"/>
    </source>
</evidence>
<proteinExistence type="inferred from homology"/>
<dbReference type="Pfam" id="PF10589">
    <property type="entry name" value="NADH_4Fe-4S"/>
    <property type="match status" value="1"/>
</dbReference>
<dbReference type="Pfam" id="PF01512">
    <property type="entry name" value="Complex1_51K"/>
    <property type="match status" value="1"/>
</dbReference>
<keyword evidence="12" id="KW-1185">Reference proteome</keyword>
<dbReference type="RefSeq" id="WP_142943620.1">
    <property type="nucleotide sequence ID" value="NZ_VIKR01000005.1"/>
</dbReference>
<feature type="domain" description="NADH-ubiquinone oxidoreductase 51kDa subunit iron-sulphur binding" evidence="10">
    <location>
        <begin position="455"/>
        <end position="500"/>
    </location>
</feature>
<evidence type="ECO:0000259" key="10">
    <source>
        <dbReference type="SMART" id="SM00928"/>
    </source>
</evidence>
<dbReference type="SUPFAM" id="SSF140490">
    <property type="entry name" value="Nqo1C-terminal domain-like"/>
    <property type="match status" value="1"/>
</dbReference>
<evidence type="ECO:0000256" key="1">
    <source>
        <dbReference type="ARBA" id="ARBA00001917"/>
    </source>
</evidence>
<dbReference type="InterPro" id="IPR011538">
    <property type="entry name" value="Nuo51_FMN-bd"/>
</dbReference>
<evidence type="ECO:0000313" key="12">
    <source>
        <dbReference type="Proteomes" id="UP000317839"/>
    </source>
</evidence>
<keyword evidence="5" id="KW-0479">Metal-binding</keyword>
<dbReference type="EMBL" id="VIKR01000005">
    <property type="protein sequence ID" value="TQV72290.1"/>
    <property type="molecule type" value="Genomic_DNA"/>
</dbReference>
<dbReference type="GO" id="GO:0046872">
    <property type="term" value="F:metal ion binding"/>
    <property type="evidence" value="ECO:0007669"/>
    <property type="project" value="UniProtKB-KW"/>
</dbReference>
<dbReference type="Pfam" id="PF01257">
    <property type="entry name" value="2Fe-2S_thioredx"/>
    <property type="match status" value="1"/>
</dbReference>
<sequence>MSENLAKLSQRKGLENNLFENIIKTEGDPVRLKALAEDYKIGDANVYGAATAYDFIQGENANKKAYVCNGSSCLCAGTQKNVKNKLLEKLAEEDIGHVCCLGRCHENASFQISGINYSGSDIEQLEEILNQTHDSGEHYPVECLMDKPLLTETIADFPSYYALFTRLTQTSSPAEILQTIIDSGLRGRGGAGFPTGIKWKACADEVSNEKYIVCNADEGDPGAYTDRYLMEQRPHAVLFGMLMAGYLAGASWGVLYIRDEYPQSVEQIQQAINEFQSLNLLKDLDFNFQFKIVRGAGAYICGEETALLRSLEGQKPMVSVRPPFPTVKGLFGQPTILNNVESFAAIHWILENSAEAFSTLGNGRSTGSKLLSLDSSFNNPGIYEVAMGEKLSHVIEQAGGFSKPVKALHIGGPLGGLVPAEKFAELTIDFESFDEQGFLLGHASIIGIPEQQNIAEYIHHLFDFTAAESCGKCFPCRLGATRGKEMFRDAISGEHKLDKVLLDDLLETMEKGSLCALGGGVPLPVKNALQYFLPEIESLFEPSSLNKIDVVEV</sequence>
<dbReference type="SUPFAM" id="SSF142984">
    <property type="entry name" value="Nqo1 middle domain-like"/>
    <property type="match status" value="1"/>
</dbReference>
<organism evidence="11 12">
    <name type="scientific">Aliikangiella marina</name>
    <dbReference type="NCBI Taxonomy" id="1712262"/>
    <lineage>
        <taxon>Bacteria</taxon>
        <taxon>Pseudomonadati</taxon>
        <taxon>Pseudomonadota</taxon>
        <taxon>Gammaproteobacteria</taxon>
        <taxon>Oceanospirillales</taxon>
        <taxon>Pleioneaceae</taxon>
        <taxon>Aliikangiella</taxon>
    </lineage>
</organism>
<dbReference type="GO" id="GO:0008137">
    <property type="term" value="F:NADH dehydrogenase (ubiquinone) activity"/>
    <property type="evidence" value="ECO:0007669"/>
    <property type="project" value="InterPro"/>
</dbReference>